<dbReference type="PANTHER" id="PTHR10652:SF0">
    <property type="entry name" value="ADENYLYL CYCLASE-ASSOCIATED PROTEIN"/>
    <property type="match status" value="1"/>
</dbReference>
<feature type="region of interest" description="Disordered" evidence="2">
    <location>
        <begin position="229"/>
        <end position="262"/>
    </location>
</feature>
<dbReference type="Proteomes" id="UP000278807">
    <property type="component" value="Unassembled WGS sequence"/>
</dbReference>
<accession>A0A0R3T4P2</accession>
<dbReference type="GO" id="GO:0008179">
    <property type="term" value="F:adenylate cyclase binding"/>
    <property type="evidence" value="ECO:0007669"/>
    <property type="project" value="TreeGrafter"/>
</dbReference>
<comment type="similarity">
    <text evidence="1">Belongs to the CAP family.</text>
</comment>
<dbReference type="InterPro" id="IPR036222">
    <property type="entry name" value="CAP_N_sf"/>
</dbReference>
<feature type="compositionally biased region" description="Pro residues" evidence="2">
    <location>
        <begin position="231"/>
        <end position="250"/>
    </location>
</feature>
<reference evidence="6" key="1">
    <citation type="submission" date="2017-02" db="UniProtKB">
        <authorList>
            <consortium name="WormBaseParasite"/>
        </authorList>
    </citation>
    <scope>IDENTIFICATION</scope>
</reference>
<keyword evidence="5" id="KW-1185">Reference proteome</keyword>
<dbReference type="Gene3D" id="1.25.40.330">
    <property type="entry name" value="Adenylate cyclase-associated CAP, N-terminal domain"/>
    <property type="match status" value="1"/>
</dbReference>
<sequence>MDKLTKLVERLENIADHLETANIREKSLKLIEGDNNNSVVLQPSKIPTMNSALNAPLQKLVSLSADISPDVKKQCDLLVVAFKAVSDFVESASSMSKPSDSQLPGVLSPCSAAIQKVVEYKDANRSSADFNHLAAVAESVSALGWVAMSGKPCDYIEEMSEAGKFYSNRILKEFKDNNMLVCDIVFHPRCRDEKRVQWVHALTDLWKQLKAYTSANYPSGLVWGSAGSPSFAPPPSSGGAPPPPPPPCPEPSESSAQPSGPDTRALFAEINRADAASRGLRKVKKGAEHAAGGVVPSGAKKTAAPAIPARPDQRKAVDQSKVELIGNKWNVVSTLISATLLTHLCVDTMDLFKRWQK</sequence>
<gene>
    <name evidence="4" type="ORF">HNAJ_LOCUS2029</name>
</gene>
<evidence type="ECO:0000256" key="1">
    <source>
        <dbReference type="ARBA" id="ARBA00007659"/>
    </source>
</evidence>
<dbReference type="SUPFAM" id="SSF101278">
    <property type="entry name" value="N-terminal domain of adenylylcyclase associated protein, CAP"/>
    <property type="match status" value="1"/>
</dbReference>
<dbReference type="FunFam" id="1.25.40.330:FF:000001">
    <property type="entry name" value="Adenylyl cyclase-associated protein"/>
    <property type="match status" value="1"/>
</dbReference>
<name>A0A0R3T4P2_RODNA</name>
<dbReference type="Pfam" id="PF21938">
    <property type="entry name" value="CAP_N"/>
    <property type="match status" value="1"/>
</dbReference>
<reference evidence="4 5" key="2">
    <citation type="submission" date="2018-11" db="EMBL/GenBank/DDBJ databases">
        <authorList>
            <consortium name="Pathogen Informatics"/>
        </authorList>
    </citation>
    <scope>NUCLEOTIDE SEQUENCE [LARGE SCALE GENOMIC DNA]</scope>
</reference>
<protein>
    <submittedName>
        <fullName evidence="6">CAP_C domain-containing protein</fullName>
    </submittedName>
</protein>
<evidence type="ECO:0000313" key="6">
    <source>
        <dbReference type="WBParaSite" id="HNAJ_0000203001-mRNA-1"/>
    </source>
</evidence>
<organism evidence="6">
    <name type="scientific">Rodentolepis nana</name>
    <name type="common">Dwarf tapeworm</name>
    <name type="synonym">Hymenolepis nana</name>
    <dbReference type="NCBI Taxonomy" id="102285"/>
    <lineage>
        <taxon>Eukaryota</taxon>
        <taxon>Metazoa</taxon>
        <taxon>Spiralia</taxon>
        <taxon>Lophotrochozoa</taxon>
        <taxon>Platyhelminthes</taxon>
        <taxon>Cestoda</taxon>
        <taxon>Eucestoda</taxon>
        <taxon>Cyclophyllidea</taxon>
        <taxon>Hymenolepididae</taxon>
        <taxon>Rodentolepis</taxon>
    </lineage>
</organism>
<dbReference type="EMBL" id="UZAE01000906">
    <property type="protein sequence ID" value="VDN97888.1"/>
    <property type="molecule type" value="Genomic_DNA"/>
</dbReference>
<dbReference type="InterPro" id="IPR001837">
    <property type="entry name" value="Adenylate_cyclase-assoc_CAP"/>
</dbReference>
<evidence type="ECO:0000313" key="5">
    <source>
        <dbReference type="Proteomes" id="UP000278807"/>
    </source>
</evidence>
<proteinExistence type="inferred from homology"/>
<dbReference type="WBParaSite" id="HNAJ_0000203001-mRNA-1">
    <property type="protein sequence ID" value="HNAJ_0000203001-mRNA-1"/>
    <property type="gene ID" value="HNAJ_0000203001"/>
</dbReference>
<dbReference type="OrthoDB" id="1601at2759"/>
<dbReference type="InterPro" id="IPR053950">
    <property type="entry name" value="CAP_N"/>
</dbReference>
<feature type="compositionally biased region" description="Low complexity" evidence="2">
    <location>
        <begin position="251"/>
        <end position="261"/>
    </location>
</feature>
<feature type="domain" description="CAP N-terminal" evidence="3">
    <location>
        <begin position="51"/>
        <end position="221"/>
    </location>
</feature>
<dbReference type="PANTHER" id="PTHR10652">
    <property type="entry name" value="ADENYLYL CYCLASE-ASSOCIATED PROTEIN"/>
    <property type="match status" value="1"/>
</dbReference>
<dbReference type="GO" id="GO:0003779">
    <property type="term" value="F:actin binding"/>
    <property type="evidence" value="ECO:0007669"/>
    <property type="project" value="InterPro"/>
</dbReference>
<dbReference type="STRING" id="102285.A0A0R3T4P2"/>
<evidence type="ECO:0000313" key="4">
    <source>
        <dbReference type="EMBL" id="VDN97888.1"/>
    </source>
</evidence>
<feature type="region of interest" description="Disordered" evidence="2">
    <location>
        <begin position="287"/>
        <end position="314"/>
    </location>
</feature>
<dbReference type="AlphaFoldDB" id="A0A0R3T4P2"/>
<dbReference type="GO" id="GO:0007015">
    <property type="term" value="P:actin filament organization"/>
    <property type="evidence" value="ECO:0007669"/>
    <property type="project" value="TreeGrafter"/>
</dbReference>
<evidence type="ECO:0000259" key="3">
    <source>
        <dbReference type="Pfam" id="PF21938"/>
    </source>
</evidence>
<dbReference type="GO" id="GO:0005737">
    <property type="term" value="C:cytoplasm"/>
    <property type="evidence" value="ECO:0007669"/>
    <property type="project" value="TreeGrafter"/>
</dbReference>
<dbReference type="GO" id="GO:0019933">
    <property type="term" value="P:cAMP-mediated signaling"/>
    <property type="evidence" value="ECO:0007669"/>
    <property type="project" value="TreeGrafter"/>
</dbReference>
<evidence type="ECO:0000256" key="2">
    <source>
        <dbReference type="SAM" id="MobiDB-lite"/>
    </source>
</evidence>